<dbReference type="InterPro" id="IPR018637">
    <property type="entry name" value="DUF2059"/>
</dbReference>
<accession>A0ABW4ELG9</accession>
<organism evidence="2 3">
    <name type="scientific">Lacimonas salitolerans</name>
    <dbReference type="NCBI Taxonomy" id="1323750"/>
    <lineage>
        <taxon>Bacteria</taxon>
        <taxon>Pseudomonadati</taxon>
        <taxon>Pseudomonadota</taxon>
        <taxon>Alphaproteobacteria</taxon>
        <taxon>Rhodobacterales</taxon>
        <taxon>Paracoccaceae</taxon>
        <taxon>Lacimonas</taxon>
    </lineage>
</organism>
<protein>
    <submittedName>
        <fullName evidence="2">DUF2059 domain-containing protein</fullName>
    </submittedName>
</protein>
<evidence type="ECO:0000313" key="2">
    <source>
        <dbReference type="EMBL" id="MFD1510969.1"/>
    </source>
</evidence>
<dbReference type="Proteomes" id="UP001597186">
    <property type="component" value="Unassembled WGS sequence"/>
</dbReference>
<evidence type="ECO:0000313" key="3">
    <source>
        <dbReference type="Proteomes" id="UP001597186"/>
    </source>
</evidence>
<comment type="caution">
    <text evidence="2">The sequence shown here is derived from an EMBL/GenBank/DDBJ whole genome shotgun (WGS) entry which is preliminary data.</text>
</comment>
<gene>
    <name evidence="2" type="ORF">ACFTOW_16420</name>
</gene>
<keyword evidence="3" id="KW-1185">Reference proteome</keyword>
<dbReference type="EMBL" id="JBHUDD010000150">
    <property type="protein sequence ID" value="MFD1510969.1"/>
    <property type="molecule type" value="Genomic_DNA"/>
</dbReference>
<sequence>MDRLFQAMHMDWLIGLMRDEGLAYGDSLAQEMLPGGSDAVWQGLVERIYDAEKMEQAVRAGFDTAFGDADPARLIAFFESDAGAALVLAELETSAAFADPSVEEAAREIWREADPTDARQQLITEYVEVNDLLEYNVAGAMNANYQFFTGLVEGGAIEMSEDDILRDVWEQEAETREDTREWLFGFLTMAYADLPEATIAAYVELSRSDAGRALNRGLFAGFDRMYGDQSLSLGLAVASRMAAGEEL</sequence>
<evidence type="ECO:0000259" key="1">
    <source>
        <dbReference type="Pfam" id="PF09832"/>
    </source>
</evidence>
<dbReference type="Pfam" id="PF09832">
    <property type="entry name" value="DUF2059"/>
    <property type="match status" value="1"/>
</dbReference>
<reference evidence="3" key="1">
    <citation type="journal article" date="2019" name="Int. J. Syst. Evol. Microbiol.">
        <title>The Global Catalogue of Microorganisms (GCM) 10K type strain sequencing project: providing services to taxonomists for standard genome sequencing and annotation.</title>
        <authorList>
            <consortium name="The Broad Institute Genomics Platform"/>
            <consortium name="The Broad Institute Genome Sequencing Center for Infectious Disease"/>
            <person name="Wu L."/>
            <person name="Ma J."/>
        </authorList>
    </citation>
    <scope>NUCLEOTIDE SEQUENCE [LARGE SCALE GENOMIC DNA]</scope>
    <source>
        <strain evidence="3">CGMCC 1.12477</strain>
    </source>
</reference>
<feature type="domain" description="DUF2059" evidence="1">
    <location>
        <begin position="52"/>
        <end position="109"/>
    </location>
</feature>
<proteinExistence type="predicted"/>
<dbReference type="RefSeq" id="WP_379917680.1">
    <property type="nucleotide sequence ID" value="NZ_JBHUDD010000150.1"/>
</dbReference>
<name>A0ABW4ELG9_9RHOB</name>